<organism evidence="1 2">
    <name type="scientific">Pseudo-nitzschia multistriata</name>
    <dbReference type="NCBI Taxonomy" id="183589"/>
    <lineage>
        <taxon>Eukaryota</taxon>
        <taxon>Sar</taxon>
        <taxon>Stramenopiles</taxon>
        <taxon>Ochrophyta</taxon>
        <taxon>Bacillariophyta</taxon>
        <taxon>Bacillariophyceae</taxon>
        <taxon>Bacillariophycidae</taxon>
        <taxon>Bacillariales</taxon>
        <taxon>Bacillariaceae</taxon>
        <taxon>Pseudo-nitzschia</taxon>
    </lineage>
</organism>
<sequence>MVLGEFRSGKQAKNWTDSFRKNMLTDCLTRNCCWDDRRTGTTGSVPLSISVSMSCREQENPSLAQAVALTVSDAASTDNAPGFSIDVRRFHADASVTLSSSGLVCSFAAAYSRIATSEFECRGENRRGFQLASNTPKEDVSADMIFAAMFEENLFIPRSSSICSLVPFPKSPGEMWFSSPMPIRSSSLSFSSLFLRMGSSILFCSPSSVPSFCCKLRKISKARTSKAVASVLSPSLSQLVTSIGSVDSASTFGLESVSLGTTQSRSTRIQSM</sequence>
<gene>
    <name evidence="1" type="ORF">PSNMU_V1.4_AUG-EV-PASAV3_0058860</name>
</gene>
<evidence type="ECO:0000313" key="1">
    <source>
        <dbReference type="EMBL" id="VEU39049.1"/>
    </source>
</evidence>
<keyword evidence="2" id="KW-1185">Reference proteome</keyword>
<protein>
    <submittedName>
        <fullName evidence="1">Uncharacterized protein</fullName>
    </submittedName>
</protein>
<accession>A0A448ZAK1</accession>
<dbReference type="AlphaFoldDB" id="A0A448ZAK1"/>
<proteinExistence type="predicted"/>
<dbReference type="EMBL" id="CAACVS010000202">
    <property type="protein sequence ID" value="VEU39049.1"/>
    <property type="molecule type" value="Genomic_DNA"/>
</dbReference>
<dbReference type="Proteomes" id="UP000291116">
    <property type="component" value="Unassembled WGS sequence"/>
</dbReference>
<name>A0A448ZAK1_9STRA</name>
<reference evidence="1 2" key="1">
    <citation type="submission" date="2019-01" db="EMBL/GenBank/DDBJ databases">
        <authorList>
            <person name="Ferrante I. M."/>
        </authorList>
    </citation>
    <scope>NUCLEOTIDE SEQUENCE [LARGE SCALE GENOMIC DNA]</scope>
    <source>
        <strain evidence="1 2">B856</strain>
    </source>
</reference>
<evidence type="ECO:0000313" key="2">
    <source>
        <dbReference type="Proteomes" id="UP000291116"/>
    </source>
</evidence>